<comment type="caution">
    <text evidence="5">The sequence shown here is derived from an EMBL/GenBank/DDBJ whole genome shotgun (WGS) entry which is preliminary data.</text>
</comment>
<evidence type="ECO:0000259" key="4">
    <source>
        <dbReference type="PROSITE" id="PS01124"/>
    </source>
</evidence>
<name>A0ABX3SPK6_MYCMA</name>
<reference evidence="5 6" key="1">
    <citation type="submission" date="2017-02" db="EMBL/GenBank/DDBJ databases">
        <title>The new phylogeny of genus Mycobacterium.</title>
        <authorList>
            <person name="Tortoli E."/>
            <person name="Trovato A."/>
            <person name="Cirillo D.M."/>
        </authorList>
    </citation>
    <scope>NUCLEOTIDE SEQUENCE [LARGE SCALE GENOMIC DNA]</scope>
    <source>
        <strain evidence="5 6">IP1130001</strain>
    </source>
</reference>
<dbReference type="SUPFAM" id="SSF46689">
    <property type="entry name" value="Homeodomain-like"/>
    <property type="match status" value="1"/>
</dbReference>
<evidence type="ECO:0000313" key="5">
    <source>
        <dbReference type="EMBL" id="ORA80269.1"/>
    </source>
</evidence>
<gene>
    <name evidence="5" type="ORF">BST29_17030</name>
</gene>
<keyword evidence="1" id="KW-0805">Transcription regulation</keyword>
<sequence>MADGGPHLYRPRPPLTSYVEFFGHWRHRGANYRSRALPRGAVTIVFDVGQRQRLDFYAADGRTRLPVPPAVVAGPHSGSYITDIAADEPAMAIHFRPGGAFPFFGIPLGDLEDAGVGLDEVWGRDGHELHERLISAPSVTARFGILEEFLLSRARFSVRRHPGVAAAMAAVEANPSIRMAEVRHLAGLSTKRMIALFRAEVGLAPKAYARVRRLQAALRRLGAGTTGGAGIAADIGYFDQAHFLREFRSFTAMTPTQYGRQRIVLPSHVPIDRHKYPIPPAPART</sequence>
<dbReference type="PROSITE" id="PS01124">
    <property type="entry name" value="HTH_ARAC_FAMILY_2"/>
    <property type="match status" value="1"/>
</dbReference>
<dbReference type="Pfam" id="PF12833">
    <property type="entry name" value="HTH_18"/>
    <property type="match status" value="1"/>
</dbReference>
<evidence type="ECO:0000256" key="2">
    <source>
        <dbReference type="ARBA" id="ARBA00023125"/>
    </source>
</evidence>
<dbReference type="InterPro" id="IPR018060">
    <property type="entry name" value="HTH_AraC"/>
</dbReference>
<evidence type="ECO:0000256" key="1">
    <source>
        <dbReference type="ARBA" id="ARBA00023015"/>
    </source>
</evidence>
<dbReference type="Pfam" id="PF20240">
    <property type="entry name" value="DUF6597"/>
    <property type="match status" value="1"/>
</dbReference>
<organism evidence="5 6">
    <name type="scientific">Mycobacterium malmoense</name>
    <dbReference type="NCBI Taxonomy" id="1780"/>
    <lineage>
        <taxon>Bacteria</taxon>
        <taxon>Bacillati</taxon>
        <taxon>Actinomycetota</taxon>
        <taxon>Actinomycetes</taxon>
        <taxon>Mycobacteriales</taxon>
        <taxon>Mycobacteriaceae</taxon>
        <taxon>Mycobacterium</taxon>
    </lineage>
</organism>
<dbReference type="PANTHER" id="PTHR46796:SF15">
    <property type="entry name" value="BLL1074 PROTEIN"/>
    <property type="match status" value="1"/>
</dbReference>
<dbReference type="InterPro" id="IPR046532">
    <property type="entry name" value="DUF6597"/>
</dbReference>
<dbReference type="InterPro" id="IPR009057">
    <property type="entry name" value="Homeodomain-like_sf"/>
</dbReference>
<dbReference type="PANTHER" id="PTHR46796">
    <property type="entry name" value="HTH-TYPE TRANSCRIPTIONAL ACTIVATOR RHAS-RELATED"/>
    <property type="match status" value="1"/>
</dbReference>
<dbReference type="InterPro" id="IPR050204">
    <property type="entry name" value="AraC_XylS_family_regulators"/>
</dbReference>
<keyword evidence="6" id="KW-1185">Reference proteome</keyword>
<keyword evidence="3" id="KW-0804">Transcription</keyword>
<accession>A0ABX3SPK6</accession>
<keyword evidence="2" id="KW-0238">DNA-binding</keyword>
<evidence type="ECO:0000313" key="6">
    <source>
        <dbReference type="Proteomes" id="UP000243140"/>
    </source>
</evidence>
<feature type="domain" description="HTH araC/xylS-type" evidence="4">
    <location>
        <begin position="162"/>
        <end position="261"/>
    </location>
</feature>
<dbReference type="Proteomes" id="UP000243140">
    <property type="component" value="Unassembled WGS sequence"/>
</dbReference>
<proteinExistence type="predicted"/>
<evidence type="ECO:0000256" key="3">
    <source>
        <dbReference type="ARBA" id="ARBA00023163"/>
    </source>
</evidence>
<dbReference type="EMBL" id="MVHV01000018">
    <property type="protein sequence ID" value="ORA80269.1"/>
    <property type="molecule type" value="Genomic_DNA"/>
</dbReference>
<dbReference type="Gene3D" id="1.10.10.60">
    <property type="entry name" value="Homeodomain-like"/>
    <property type="match status" value="1"/>
</dbReference>
<protein>
    <submittedName>
        <fullName evidence="5">AraC family transcriptional regulator</fullName>
    </submittedName>
</protein>
<dbReference type="SMART" id="SM00342">
    <property type="entry name" value="HTH_ARAC"/>
    <property type="match status" value="1"/>
</dbReference>